<protein>
    <submittedName>
        <fullName evidence="1">Uncharacterized protein</fullName>
    </submittedName>
</protein>
<name>A0A7M2SXN9_9ACTN</name>
<dbReference type="EMBL" id="CP063373">
    <property type="protein sequence ID" value="QOV40934.1"/>
    <property type="molecule type" value="Genomic_DNA"/>
</dbReference>
<gene>
    <name evidence="1" type="ORF">IM697_22705</name>
</gene>
<sequence length="64" mass="7097">MTGAYGIAGPQRADRRDMKVWLSDHPGQPVTLRAERLHLVAQQHDRLHITWEPIAEVALGGMAA</sequence>
<dbReference type="AlphaFoldDB" id="A0A7M2SXN9"/>
<reference evidence="1 2" key="1">
    <citation type="submission" date="2020-10" db="EMBL/GenBank/DDBJ databases">
        <title>Streptomyces ferrugineus complate genome analysis.</title>
        <authorList>
            <person name="Anwar N."/>
        </authorList>
    </citation>
    <scope>NUCLEOTIDE SEQUENCE [LARGE SCALE GENOMIC DNA]</scope>
    <source>
        <strain evidence="1 2">CCTCC AA2014009</strain>
    </source>
</reference>
<organism evidence="1 2">
    <name type="scientific">Streptomyces ferrugineus</name>
    <dbReference type="NCBI Taxonomy" id="1413221"/>
    <lineage>
        <taxon>Bacteria</taxon>
        <taxon>Bacillati</taxon>
        <taxon>Actinomycetota</taxon>
        <taxon>Actinomycetes</taxon>
        <taxon>Kitasatosporales</taxon>
        <taxon>Streptomycetaceae</taxon>
        <taxon>Streptomyces</taxon>
    </lineage>
</organism>
<proteinExistence type="predicted"/>
<dbReference type="KEGG" id="sfeu:IM697_22705"/>
<evidence type="ECO:0000313" key="2">
    <source>
        <dbReference type="Proteomes" id="UP000594205"/>
    </source>
</evidence>
<dbReference type="RefSeq" id="WP_194049513.1">
    <property type="nucleotide sequence ID" value="NZ_CP063373.1"/>
</dbReference>
<accession>A0A7M2SXN9</accession>
<dbReference type="Proteomes" id="UP000594205">
    <property type="component" value="Chromosome"/>
</dbReference>
<evidence type="ECO:0000313" key="1">
    <source>
        <dbReference type="EMBL" id="QOV40934.1"/>
    </source>
</evidence>
<keyword evidence="2" id="KW-1185">Reference proteome</keyword>